<dbReference type="EMBL" id="FOUU01000002">
    <property type="protein sequence ID" value="SFM62124.1"/>
    <property type="molecule type" value="Genomic_DNA"/>
</dbReference>
<evidence type="ECO:0000313" key="2">
    <source>
        <dbReference type="Proteomes" id="UP000199611"/>
    </source>
</evidence>
<dbReference type="Pfam" id="PF14385">
    <property type="entry name" value="DUF4416"/>
    <property type="match status" value="1"/>
</dbReference>
<protein>
    <recommendedName>
        <fullName evidence="3">DUF4416 family protein</fullName>
    </recommendedName>
</protein>
<evidence type="ECO:0000313" key="1">
    <source>
        <dbReference type="EMBL" id="SFM62124.1"/>
    </source>
</evidence>
<keyword evidence="2" id="KW-1185">Reference proteome</keyword>
<dbReference type="AlphaFoldDB" id="A0A1I4SCS3"/>
<dbReference type="OrthoDB" id="9788989at2"/>
<name>A0A1I4SCS3_9BACT</name>
<accession>A0A1I4SCS3</accession>
<reference evidence="1 2" key="1">
    <citation type="submission" date="2016-10" db="EMBL/GenBank/DDBJ databases">
        <authorList>
            <person name="de Groot N.N."/>
        </authorList>
    </citation>
    <scope>NUCLEOTIDE SEQUENCE [LARGE SCALE GENOMIC DNA]</scope>
    <source>
        <strain evidence="1 2">DSM 9990</strain>
    </source>
</reference>
<gene>
    <name evidence="1" type="ORF">SAMN05660836_00885</name>
</gene>
<evidence type="ECO:0008006" key="3">
    <source>
        <dbReference type="Google" id="ProtNLM"/>
    </source>
</evidence>
<organism evidence="1 2">
    <name type="scientific">Thermodesulforhabdus norvegica</name>
    <dbReference type="NCBI Taxonomy" id="39841"/>
    <lineage>
        <taxon>Bacteria</taxon>
        <taxon>Pseudomonadati</taxon>
        <taxon>Thermodesulfobacteriota</taxon>
        <taxon>Syntrophobacteria</taxon>
        <taxon>Syntrophobacterales</taxon>
        <taxon>Thermodesulforhabdaceae</taxon>
        <taxon>Thermodesulforhabdus</taxon>
    </lineage>
</organism>
<dbReference type="InterPro" id="IPR025529">
    <property type="entry name" value="DUF4416"/>
</dbReference>
<dbReference type="Proteomes" id="UP000199611">
    <property type="component" value="Unassembled WGS sequence"/>
</dbReference>
<dbReference type="STRING" id="39841.SAMN05660836_00885"/>
<proteinExistence type="predicted"/>
<dbReference type="RefSeq" id="WP_093393778.1">
    <property type="nucleotide sequence ID" value="NZ_FOUU01000002.1"/>
</dbReference>
<sequence>MSIPREPSSAFLFLGILYSDAGAYKSALVELEKVFGPLSFLTGPRVFTETGYYNAEMGTPIYRVYGVFERPVNQDKLADIKLKTNEIEAGLAQNGRRRVNLDPGLLSEERLVLATGKNYTHRVYLSRGIYADLTLIFRRGQYEPLQWTYPDYRDPVLRHFLGVLRQKLHYLKTGRLPVNPYRLPSEEQKKED</sequence>